<feature type="transmembrane region" description="Helical" evidence="4">
    <location>
        <begin position="223"/>
        <end position="245"/>
    </location>
</feature>
<dbReference type="GO" id="GO:0016020">
    <property type="term" value="C:membrane"/>
    <property type="evidence" value="ECO:0007669"/>
    <property type="project" value="InterPro"/>
</dbReference>
<dbReference type="InterPro" id="IPR038158">
    <property type="entry name" value="H-NOX_domain_sf"/>
</dbReference>
<keyword evidence="4" id="KW-0472">Membrane</keyword>
<evidence type="ECO:0000259" key="5">
    <source>
        <dbReference type="PROSITE" id="PS50111"/>
    </source>
</evidence>
<name>A0A174VKE3_9CLOT</name>
<protein>
    <submittedName>
        <fullName evidence="6">Chemotaxis protein</fullName>
    </submittedName>
</protein>
<evidence type="ECO:0000256" key="3">
    <source>
        <dbReference type="SAM" id="Coils"/>
    </source>
</evidence>
<proteinExistence type="predicted"/>
<dbReference type="InterPro" id="IPR004089">
    <property type="entry name" value="MCPsignal_dom"/>
</dbReference>
<keyword evidence="3" id="KW-0175">Coiled coil</keyword>
<evidence type="ECO:0000256" key="1">
    <source>
        <dbReference type="ARBA" id="ARBA00023224"/>
    </source>
</evidence>
<keyword evidence="4" id="KW-0812">Transmembrane</keyword>
<dbReference type="PANTHER" id="PTHR32089">
    <property type="entry name" value="METHYL-ACCEPTING CHEMOTAXIS PROTEIN MCPB"/>
    <property type="match status" value="1"/>
</dbReference>
<sequence>MKGTVVATWLNTTRKLFGEDVVKNAMSYAGWGENKIFSPIENVEDDKVNKYIKYISDNKNITTKELWRKIGQDNIISFSKDYPAFFKHESAYSFLKSMYDVHVVMTKKFIGAKPPILTITPISRREAIFTYNSSRGMFEYFLGMLEGVGNYFNEKIQVEEISKTNTSLELKLMFSEDIHYNKEYKFNILMSLGFIKNFGVKAGLFTGITLFIILIPLMGVSNIIKSIIASIIAGGLTCLGTNLMLSPLSQLKEELNRLVENRYNIDESIKTNDFFEDIYEKIKEHKKIIQSDFVSFKGLTDEMSTFIKKIDLISVSMQQASESIDEVVGQVANSAVEQAGQTDEVVMSLEENINALGKIVQVENSYKNNLEEVLKKINKSNSGVEKSSGNIGVTLENFNDVKVKSEDLEKRANDITKIVSIVAGIAEQTNLLALNASIEAARAGEQGKGFSVVAESIKKLSEQSKESVKEINTNLVHFKGNIESLVKQIENQYFILEKETLNLEDVKNLSFDANKSINYIASSMINIINDLNEQSKSIESLSNNIKNLASIAEENSAYSEEGSASVTQYTQEINNLTENISNFEKIANMFKEELEKYKI</sequence>
<dbReference type="Gene3D" id="1.10.287.950">
    <property type="entry name" value="Methyl-accepting chemotaxis protein"/>
    <property type="match status" value="1"/>
</dbReference>
<dbReference type="RefSeq" id="WP_027098387.1">
    <property type="nucleotide sequence ID" value="NZ_CABJAZ010000002.1"/>
</dbReference>
<dbReference type="GO" id="GO:0020037">
    <property type="term" value="F:heme binding"/>
    <property type="evidence" value="ECO:0007669"/>
    <property type="project" value="InterPro"/>
</dbReference>
<keyword evidence="1 2" id="KW-0807">Transducer</keyword>
<dbReference type="GeneID" id="42776211"/>
<dbReference type="SUPFAM" id="SSF58104">
    <property type="entry name" value="Methyl-accepting chemotaxis protein (MCP) signaling domain"/>
    <property type="match status" value="1"/>
</dbReference>
<dbReference type="InterPro" id="IPR011644">
    <property type="entry name" value="Heme_NO-bd"/>
</dbReference>
<dbReference type="GO" id="GO:0007165">
    <property type="term" value="P:signal transduction"/>
    <property type="evidence" value="ECO:0007669"/>
    <property type="project" value="UniProtKB-KW"/>
</dbReference>
<dbReference type="eggNOG" id="COG0840">
    <property type="taxonomic scope" value="Bacteria"/>
</dbReference>
<comment type="caution">
    <text evidence="6">The sequence shown here is derived from an EMBL/GenBank/DDBJ whole genome shotgun (WGS) entry which is preliminary data.</text>
</comment>
<evidence type="ECO:0000256" key="2">
    <source>
        <dbReference type="PROSITE-ProRule" id="PRU00284"/>
    </source>
</evidence>
<keyword evidence="4" id="KW-1133">Transmembrane helix</keyword>
<evidence type="ECO:0000313" key="7">
    <source>
        <dbReference type="Proteomes" id="UP000092714"/>
    </source>
</evidence>
<dbReference type="SMART" id="SM00283">
    <property type="entry name" value="MA"/>
    <property type="match status" value="1"/>
</dbReference>
<dbReference type="OrthoDB" id="1660488at2"/>
<dbReference type="InterPro" id="IPR024096">
    <property type="entry name" value="NO_sig/Golgi_transp_ligand-bd"/>
</dbReference>
<evidence type="ECO:0000256" key="4">
    <source>
        <dbReference type="SAM" id="Phobius"/>
    </source>
</evidence>
<dbReference type="Pfam" id="PF07700">
    <property type="entry name" value="HNOB"/>
    <property type="match status" value="1"/>
</dbReference>
<dbReference type="EMBL" id="MAPZ01000033">
    <property type="protein sequence ID" value="OBY09478.1"/>
    <property type="molecule type" value="Genomic_DNA"/>
</dbReference>
<dbReference type="PANTHER" id="PTHR32089:SF112">
    <property type="entry name" value="LYSOZYME-LIKE PROTEIN-RELATED"/>
    <property type="match status" value="1"/>
</dbReference>
<dbReference type="PROSITE" id="PS50111">
    <property type="entry name" value="CHEMOTAXIS_TRANSDUC_2"/>
    <property type="match status" value="1"/>
</dbReference>
<organism evidence="6 7">
    <name type="scientific">Clostridium paraputrificum</name>
    <dbReference type="NCBI Taxonomy" id="29363"/>
    <lineage>
        <taxon>Bacteria</taxon>
        <taxon>Bacillati</taxon>
        <taxon>Bacillota</taxon>
        <taxon>Clostridia</taxon>
        <taxon>Eubacteriales</taxon>
        <taxon>Clostridiaceae</taxon>
        <taxon>Clostridium</taxon>
    </lineage>
</organism>
<dbReference type="Proteomes" id="UP000092714">
    <property type="component" value="Unassembled WGS sequence"/>
</dbReference>
<evidence type="ECO:0000313" key="6">
    <source>
        <dbReference type="EMBL" id="OBY09478.1"/>
    </source>
</evidence>
<feature type="transmembrane region" description="Helical" evidence="4">
    <location>
        <begin position="198"/>
        <end position="217"/>
    </location>
</feature>
<feature type="coiled-coil region" evidence="3">
    <location>
        <begin position="531"/>
        <end position="593"/>
    </location>
</feature>
<reference evidence="6 7" key="1">
    <citation type="submission" date="2016-06" db="EMBL/GenBank/DDBJ databases">
        <authorList>
            <person name="Kjaerup R.B."/>
            <person name="Dalgaard T.S."/>
            <person name="Juul-Madsen H.R."/>
        </authorList>
    </citation>
    <scope>NUCLEOTIDE SEQUENCE [LARGE SCALE GENOMIC DNA]</scope>
    <source>
        <strain evidence="6 7">373-A1</strain>
    </source>
</reference>
<dbReference type="Pfam" id="PF00015">
    <property type="entry name" value="MCPsignal"/>
    <property type="match status" value="1"/>
</dbReference>
<gene>
    <name evidence="6" type="ORF">CP373A1_16270</name>
</gene>
<dbReference type="SUPFAM" id="SSF111126">
    <property type="entry name" value="Ligand-binding domain in the NO signalling and Golgi transport"/>
    <property type="match status" value="1"/>
</dbReference>
<dbReference type="AlphaFoldDB" id="A0A174VKE3"/>
<accession>A0A174VKE3</accession>
<dbReference type="Gene3D" id="3.90.1520.10">
    <property type="entry name" value="H-NOX domain"/>
    <property type="match status" value="1"/>
</dbReference>
<keyword evidence="7" id="KW-1185">Reference proteome</keyword>
<feature type="domain" description="Methyl-accepting transducer" evidence="5">
    <location>
        <begin position="313"/>
        <end position="570"/>
    </location>
</feature>